<proteinExistence type="predicted"/>
<dbReference type="GO" id="GO:0000793">
    <property type="term" value="C:condensed chromosome"/>
    <property type="evidence" value="ECO:0007669"/>
    <property type="project" value="TreeGrafter"/>
</dbReference>
<comment type="caution">
    <text evidence="1">The sequence shown here is derived from an EMBL/GenBank/DDBJ whole genome shotgun (WGS) entry which is preliminary data.</text>
</comment>
<name>A0A4C1Y5T6_EUMVA</name>
<dbReference type="GO" id="GO:0042800">
    <property type="term" value="F:histone H3K4 methyltransferase activity"/>
    <property type="evidence" value="ECO:0007669"/>
    <property type="project" value="TreeGrafter"/>
</dbReference>
<dbReference type="InterPro" id="IPR001888">
    <property type="entry name" value="Transposase_1"/>
</dbReference>
<keyword evidence="1" id="KW-0808">Transferase</keyword>
<dbReference type="PANTHER" id="PTHR46060">
    <property type="entry name" value="MARINER MOS1 TRANSPOSASE-LIKE PROTEIN"/>
    <property type="match status" value="1"/>
</dbReference>
<evidence type="ECO:0000313" key="1">
    <source>
        <dbReference type="EMBL" id="GBP71246.1"/>
    </source>
</evidence>
<gene>
    <name evidence="1" type="primary">SETMAR</name>
    <name evidence="1" type="ORF">EVAR_79528_1</name>
</gene>
<reference evidence="1 2" key="1">
    <citation type="journal article" date="2019" name="Commun. Biol.">
        <title>The bagworm genome reveals a unique fibroin gene that provides high tensile strength.</title>
        <authorList>
            <person name="Kono N."/>
            <person name="Nakamura H."/>
            <person name="Ohtoshi R."/>
            <person name="Tomita M."/>
            <person name="Numata K."/>
            <person name="Arakawa K."/>
        </authorList>
    </citation>
    <scope>NUCLEOTIDE SEQUENCE [LARGE SCALE GENOMIC DNA]</scope>
</reference>
<keyword evidence="1" id="KW-0489">Methyltransferase</keyword>
<dbReference type="GO" id="GO:0006303">
    <property type="term" value="P:double-strand break repair via nonhomologous end joining"/>
    <property type="evidence" value="ECO:0007669"/>
    <property type="project" value="TreeGrafter"/>
</dbReference>
<dbReference type="Gene3D" id="3.30.420.10">
    <property type="entry name" value="Ribonuclease H-like superfamily/Ribonuclease H"/>
    <property type="match status" value="1"/>
</dbReference>
<dbReference type="GO" id="GO:0000014">
    <property type="term" value="F:single-stranded DNA endodeoxyribonuclease activity"/>
    <property type="evidence" value="ECO:0007669"/>
    <property type="project" value="TreeGrafter"/>
</dbReference>
<dbReference type="GO" id="GO:0003690">
    <property type="term" value="F:double-stranded DNA binding"/>
    <property type="evidence" value="ECO:0007669"/>
    <property type="project" value="TreeGrafter"/>
</dbReference>
<dbReference type="GO" id="GO:0005634">
    <property type="term" value="C:nucleus"/>
    <property type="evidence" value="ECO:0007669"/>
    <property type="project" value="TreeGrafter"/>
</dbReference>
<organism evidence="1 2">
    <name type="scientific">Eumeta variegata</name>
    <name type="common">Bagworm moth</name>
    <name type="synonym">Eumeta japonica</name>
    <dbReference type="NCBI Taxonomy" id="151549"/>
    <lineage>
        <taxon>Eukaryota</taxon>
        <taxon>Metazoa</taxon>
        <taxon>Ecdysozoa</taxon>
        <taxon>Arthropoda</taxon>
        <taxon>Hexapoda</taxon>
        <taxon>Insecta</taxon>
        <taxon>Pterygota</taxon>
        <taxon>Neoptera</taxon>
        <taxon>Endopterygota</taxon>
        <taxon>Lepidoptera</taxon>
        <taxon>Glossata</taxon>
        <taxon>Ditrysia</taxon>
        <taxon>Tineoidea</taxon>
        <taxon>Psychidae</taxon>
        <taxon>Oiketicinae</taxon>
        <taxon>Eumeta</taxon>
    </lineage>
</organism>
<dbReference type="EMBL" id="BGZK01001102">
    <property type="protein sequence ID" value="GBP71246.1"/>
    <property type="molecule type" value="Genomic_DNA"/>
</dbReference>
<keyword evidence="2" id="KW-1185">Reference proteome</keyword>
<dbReference type="GO" id="GO:0044774">
    <property type="term" value="P:mitotic DNA integrity checkpoint signaling"/>
    <property type="evidence" value="ECO:0007669"/>
    <property type="project" value="TreeGrafter"/>
</dbReference>
<dbReference type="OrthoDB" id="8024423at2759"/>
<protein>
    <submittedName>
        <fullName evidence="1">Histone-lysine N-methyltransferase SETMAR</fullName>
    </submittedName>
</protein>
<dbReference type="Proteomes" id="UP000299102">
    <property type="component" value="Unassembled WGS sequence"/>
</dbReference>
<dbReference type="GO" id="GO:0031297">
    <property type="term" value="P:replication fork processing"/>
    <property type="evidence" value="ECO:0007669"/>
    <property type="project" value="TreeGrafter"/>
</dbReference>
<accession>A0A4C1Y5T6</accession>
<dbReference type="GO" id="GO:0035861">
    <property type="term" value="C:site of double-strand break"/>
    <property type="evidence" value="ECO:0007669"/>
    <property type="project" value="TreeGrafter"/>
</dbReference>
<dbReference type="GO" id="GO:0000729">
    <property type="term" value="P:DNA double-strand break processing"/>
    <property type="evidence" value="ECO:0007669"/>
    <property type="project" value="TreeGrafter"/>
</dbReference>
<dbReference type="GO" id="GO:0046975">
    <property type="term" value="F:histone H3K36 methyltransferase activity"/>
    <property type="evidence" value="ECO:0007669"/>
    <property type="project" value="TreeGrafter"/>
</dbReference>
<dbReference type="GO" id="GO:0015074">
    <property type="term" value="P:DNA integration"/>
    <property type="evidence" value="ECO:0007669"/>
    <property type="project" value="TreeGrafter"/>
</dbReference>
<dbReference type="AlphaFoldDB" id="A0A4C1Y5T6"/>
<dbReference type="GO" id="GO:0032259">
    <property type="term" value="P:methylation"/>
    <property type="evidence" value="ECO:0007669"/>
    <property type="project" value="UniProtKB-KW"/>
</dbReference>
<dbReference type="PANTHER" id="PTHR46060:SF2">
    <property type="entry name" value="HISTONE-LYSINE N-METHYLTRANSFERASE SETMAR"/>
    <property type="match status" value="1"/>
</dbReference>
<dbReference type="GO" id="GO:0003697">
    <property type="term" value="F:single-stranded DNA binding"/>
    <property type="evidence" value="ECO:0007669"/>
    <property type="project" value="TreeGrafter"/>
</dbReference>
<dbReference type="InterPro" id="IPR036397">
    <property type="entry name" value="RNaseH_sf"/>
</dbReference>
<dbReference type="Pfam" id="PF01359">
    <property type="entry name" value="Transposase_1"/>
    <property type="match status" value="1"/>
</dbReference>
<sequence length="104" mass="12536">MEDQRAESTLKRNETEPFYKRSLVMRNVYITYYKKMRNKLWSEDKQALQTIAQSGLTRNNLMLCVWWDRKGIIHYEPLAPGKTIHSDLSCQQLMRLKQEVEKKR</sequence>
<dbReference type="InterPro" id="IPR052709">
    <property type="entry name" value="Transposase-MT_Hybrid"/>
</dbReference>
<dbReference type="GO" id="GO:0044547">
    <property type="term" value="F:DNA topoisomerase binding"/>
    <property type="evidence" value="ECO:0007669"/>
    <property type="project" value="TreeGrafter"/>
</dbReference>
<evidence type="ECO:0000313" key="2">
    <source>
        <dbReference type="Proteomes" id="UP000299102"/>
    </source>
</evidence>